<dbReference type="EMBL" id="CP000479">
    <property type="protein sequence ID" value="ABK67478.1"/>
    <property type="molecule type" value="Genomic_DNA"/>
</dbReference>
<reference evidence="2 3" key="1">
    <citation type="submission" date="2006-10" db="EMBL/GenBank/DDBJ databases">
        <authorList>
            <person name="Fleischmann R.D."/>
            <person name="Dodson R.J."/>
            <person name="Haft D.H."/>
            <person name="Merkel J.S."/>
            <person name="Nelson W.C."/>
            <person name="Fraser C.M."/>
        </authorList>
    </citation>
    <scope>NUCLEOTIDE SEQUENCE [LARGE SCALE GENOMIC DNA]</scope>
    <source>
        <strain evidence="2 3">104</strain>
    </source>
</reference>
<feature type="region of interest" description="Disordered" evidence="1">
    <location>
        <begin position="1"/>
        <end position="20"/>
    </location>
</feature>
<evidence type="ECO:0000313" key="3">
    <source>
        <dbReference type="Proteomes" id="UP000001574"/>
    </source>
</evidence>
<evidence type="ECO:0008006" key="4">
    <source>
        <dbReference type="Google" id="ProtNLM"/>
    </source>
</evidence>
<accession>A0A0H3A0I5</accession>
<proteinExistence type="predicted"/>
<dbReference type="Proteomes" id="UP000001574">
    <property type="component" value="Chromosome"/>
</dbReference>
<name>A0A0H3A0I5_MYCA1</name>
<organism evidence="2 3">
    <name type="scientific">Mycobacterium avium (strain 104)</name>
    <dbReference type="NCBI Taxonomy" id="243243"/>
    <lineage>
        <taxon>Bacteria</taxon>
        <taxon>Bacillati</taxon>
        <taxon>Actinomycetota</taxon>
        <taxon>Actinomycetes</taxon>
        <taxon>Mycobacteriales</taxon>
        <taxon>Mycobacteriaceae</taxon>
        <taxon>Mycobacterium</taxon>
        <taxon>Mycobacterium avium complex (MAC)</taxon>
    </lineage>
</organism>
<gene>
    <name evidence="2" type="ordered locus">MAV_3134</name>
</gene>
<protein>
    <recommendedName>
        <fullName evidence="4">35kd antigen</fullName>
    </recommendedName>
</protein>
<dbReference type="HOGENOM" id="CLU_125465_2_0_11"/>
<dbReference type="AlphaFoldDB" id="A0A0H3A0I5"/>
<sequence>MPDESATPADAGYDNAGVPTFDSVRDKIEARYATAQGAADLNAESPEGRSVAEQYDERKRAAARRLAQIRESMRPQQD</sequence>
<evidence type="ECO:0000313" key="2">
    <source>
        <dbReference type="EMBL" id="ABK67478.1"/>
    </source>
</evidence>
<evidence type="ECO:0000256" key="1">
    <source>
        <dbReference type="SAM" id="MobiDB-lite"/>
    </source>
</evidence>
<dbReference type="RefSeq" id="WP_011725277.1">
    <property type="nucleotide sequence ID" value="NC_008595.1"/>
</dbReference>
<dbReference type="KEGG" id="mav:MAV_3134"/>